<evidence type="ECO:0000256" key="5">
    <source>
        <dbReference type="ARBA" id="ARBA00022729"/>
    </source>
</evidence>
<dbReference type="Gene3D" id="3.20.20.80">
    <property type="entry name" value="Glycosidases"/>
    <property type="match status" value="1"/>
</dbReference>
<name>A0A7C1CSP3_9BACT</name>
<comment type="catalytic activity">
    <reaction evidence="1">
        <text>Random hydrolysis of (1-&gt;4)-beta-D-mannosidic linkages in mannans, galactomannans and glucomannans.</text>
        <dbReference type="EC" id="3.2.1.78"/>
    </reaction>
</comment>
<dbReference type="AlphaFoldDB" id="A0A7C1CSP3"/>
<comment type="caution">
    <text evidence="10">The sequence shown here is derived from an EMBL/GenBank/DDBJ whole genome shotgun (WGS) entry which is preliminary data.</text>
</comment>
<accession>A0A7C1CSP3</accession>
<dbReference type="GO" id="GO:0005576">
    <property type="term" value="C:extracellular region"/>
    <property type="evidence" value="ECO:0007669"/>
    <property type="project" value="UniProtKB-SubCell"/>
</dbReference>
<protein>
    <recommendedName>
        <fullName evidence="3">mannan endo-1,4-beta-mannosidase</fullName>
        <ecNumber evidence="3">3.2.1.78</ecNumber>
    </recommendedName>
</protein>
<dbReference type="PANTHER" id="PTHR31451:SF39">
    <property type="entry name" value="MANNAN ENDO-1,4-BETA-MANNOSIDASE 1"/>
    <property type="match status" value="1"/>
</dbReference>
<keyword evidence="4" id="KW-0964">Secreted</keyword>
<evidence type="ECO:0000256" key="2">
    <source>
        <dbReference type="ARBA" id="ARBA00004613"/>
    </source>
</evidence>
<reference evidence="10" key="1">
    <citation type="journal article" date="2020" name="mSystems">
        <title>Genome- and Community-Level Interaction Insights into Carbon Utilization and Element Cycling Functions of Hydrothermarchaeota in Hydrothermal Sediment.</title>
        <authorList>
            <person name="Zhou Z."/>
            <person name="Liu Y."/>
            <person name="Xu W."/>
            <person name="Pan J."/>
            <person name="Luo Z.H."/>
            <person name="Li M."/>
        </authorList>
    </citation>
    <scope>NUCLEOTIDE SEQUENCE [LARGE SCALE GENOMIC DNA]</scope>
    <source>
        <strain evidence="10">SpSt-1179</strain>
    </source>
</reference>
<keyword evidence="6 8" id="KW-0378">Hydrolase</keyword>
<proteinExistence type="inferred from homology"/>
<dbReference type="Pfam" id="PF00150">
    <property type="entry name" value="Cellulase"/>
    <property type="match status" value="1"/>
</dbReference>
<evidence type="ECO:0000256" key="3">
    <source>
        <dbReference type="ARBA" id="ARBA00012706"/>
    </source>
</evidence>
<dbReference type="SUPFAM" id="SSF51445">
    <property type="entry name" value="(Trans)glycosidases"/>
    <property type="match status" value="1"/>
</dbReference>
<dbReference type="EMBL" id="DSBT01000069">
    <property type="protein sequence ID" value="HDP77032.1"/>
    <property type="molecule type" value="Genomic_DNA"/>
</dbReference>
<dbReference type="GO" id="GO:0016985">
    <property type="term" value="F:mannan endo-1,4-beta-mannosidase activity"/>
    <property type="evidence" value="ECO:0007669"/>
    <property type="project" value="TreeGrafter"/>
</dbReference>
<comment type="subcellular location">
    <subcellularLocation>
        <location evidence="2">Secreted</location>
    </subcellularLocation>
</comment>
<feature type="domain" description="Glycoside hydrolase family 5" evidence="9">
    <location>
        <begin position="55"/>
        <end position="273"/>
    </location>
</feature>
<evidence type="ECO:0000256" key="6">
    <source>
        <dbReference type="ARBA" id="ARBA00022801"/>
    </source>
</evidence>
<keyword evidence="5" id="KW-0732">Signal</keyword>
<evidence type="ECO:0000256" key="4">
    <source>
        <dbReference type="ARBA" id="ARBA00022525"/>
    </source>
</evidence>
<dbReference type="InterPro" id="IPR045053">
    <property type="entry name" value="MAN-like"/>
</dbReference>
<dbReference type="Proteomes" id="UP000886198">
    <property type="component" value="Unassembled WGS sequence"/>
</dbReference>
<evidence type="ECO:0000256" key="8">
    <source>
        <dbReference type="RuleBase" id="RU361153"/>
    </source>
</evidence>
<evidence type="ECO:0000259" key="9">
    <source>
        <dbReference type="Pfam" id="PF00150"/>
    </source>
</evidence>
<evidence type="ECO:0000256" key="1">
    <source>
        <dbReference type="ARBA" id="ARBA00001678"/>
    </source>
</evidence>
<dbReference type="GO" id="GO:0000272">
    <property type="term" value="P:polysaccharide catabolic process"/>
    <property type="evidence" value="ECO:0007669"/>
    <property type="project" value="InterPro"/>
</dbReference>
<keyword evidence="7 8" id="KW-0326">Glycosidase</keyword>
<dbReference type="EC" id="3.2.1.78" evidence="3"/>
<dbReference type="InterPro" id="IPR017853">
    <property type="entry name" value="GH"/>
</dbReference>
<dbReference type="PANTHER" id="PTHR31451">
    <property type="match status" value="1"/>
</dbReference>
<evidence type="ECO:0000313" key="10">
    <source>
        <dbReference type="EMBL" id="HDP77032.1"/>
    </source>
</evidence>
<dbReference type="InterPro" id="IPR001547">
    <property type="entry name" value="Glyco_hydro_5"/>
</dbReference>
<sequence length="483" mass="55755">MFMKRLFVVFLFSAVAFSGIASFVKISPSGKHFEHNGRAIIPVGFNDAITWPSLISLSYGNREAAEEYFEKLSYYGVNTLRIMFEYAQDRSGLALFESPLGTYNDTVISIWDNIISLAEKYNIYLIITPWDPFWMYENWDVNPYNSDNGGPISTMAEFLTDEETLEWQKARFRFMIERYGSSEQILAWELNNEIELWYGHVFYKADYSVGNEARRWIEEISTFIRALEIDLYGETHILTVSTAKPALTGILSGKLYRFDHIDFFTTHFYFDTIMNPKDPMKIAEDVVMNINYHNYLFNDSIPFMDSESGPIDRWPQPSRFDAACYKAFSWAHIASGGTGIGMRWPYTSPHLMPDYLLQVLKPISQFIESKGIDWLDFSGINLDNEIIVSSDKDIFHTCSGNSFEDLTAAIGWVSSEETIGNVVIESSAFDEGTYLLEIWSDRYERDVDSYILGTYEFDSADDFSLELSIDQSSFAYKLYRIEF</sequence>
<gene>
    <name evidence="10" type="ORF">ENN47_02375</name>
</gene>
<evidence type="ECO:0000256" key="7">
    <source>
        <dbReference type="ARBA" id="ARBA00023295"/>
    </source>
</evidence>
<comment type="similarity">
    <text evidence="8">Belongs to the glycosyl hydrolase 5 (cellulase A) family.</text>
</comment>
<organism evidence="10">
    <name type="scientific">Mesotoga infera</name>
    <dbReference type="NCBI Taxonomy" id="1236046"/>
    <lineage>
        <taxon>Bacteria</taxon>
        <taxon>Thermotogati</taxon>
        <taxon>Thermotogota</taxon>
        <taxon>Thermotogae</taxon>
        <taxon>Kosmotogales</taxon>
        <taxon>Kosmotogaceae</taxon>
        <taxon>Mesotoga</taxon>
    </lineage>
</organism>